<evidence type="ECO:0000313" key="3">
    <source>
        <dbReference type="Proteomes" id="UP000708208"/>
    </source>
</evidence>
<evidence type="ECO:0000256" key="1">
    <source>
        <dbReference type="SAM" id="Coils"/>
    </source>
</evidence>
<sequence length="87" mass="10105">MRKFVYFSAEEPQSGPLNQQEVLRTEDKIPETDKFVQILKTTEPVLDPVSKKSDNFEEIVAAVSAEYDRKEEEMKDLDRLVSDLLQE</sequence>
<dbReference type="Proteomes" id="UP000708208">
    <property type="component" value="Unassembled WGS sequence"/>
</dbReference>
<gene>
    <name evidence="2" type="ORF">AFUS01_LOCUS30267</name>
</gene>
<evidence type="ECO:0000313" key="2">
    <source>
        <dbReference type="EMBL" id="CAG7819846.1"/>
    </source>
</evidence>
<feature type="coiled-coil region" evidence="1">
    <location>
        <begin position="53"/>
        <end position="87"/>
    </location>
</feature>
<protein>
    <submittedName>
        <fullName evidence="2">Uncharacterized protein</fullName>
    </submittedName>
</protein>
<comment type="caution">
    <text evidence="2">The sequence shown here is derived from an EMBL/GenBank/DDBJ whole genome shotgun (WGS) entry which is preliminary data.</text>
</comment>
<keyword evidence="3" id="KW-1185">Reference proteome</keyword>
<organism evidence="2 3">
    <name type="scientific">Allacma fusca</name>
    <dbReference type="NCBI Taxonomy" id="39272"/>
    <lineage>
        <taxon>Eukaryota</taxon>
        <taxon>Metazoa</taxon>
        <taxon>Ecdysozoa</taxon>
        <taxon>Arthropoda</taxon>
        <taxon>Hexapoda</taxon>
        <taxon>Collembola</taxon>
        <taxon>Symphypleona</taxon>
        <taxon>Sminthuridae</taxon>
        <taxon>Allacma</taxon>
    </lineage>
</organism>
<proteinExistence type="predicted"/>
<feature type="non-terminal residue" evidence="2">
    <location>
        <position position="1"/>
    </location>
</feature>
<dbReference type="EMBL" id="CAJVCH010461629">
    <property type="protein sequence ID" value="CAG7819846.1"/>
    <property type="molecule type" value="Genomic_DNA"/>
</dbReference>
<reference evidence="2" key="1">
    <citation type="submission" date="2021-06" db="EMBL/GenBank/DDBJ databases">
        <authorList>
            <person name="Hodson N. C."/>
            <person name="Mongue J. A."/>
            <person name="Jaron S. K."/>
        </authorList>
    </citation>
    <scope>NUCLEOTIDE SEQUENCE</scope>
</reference>
<name>A0A8J2KU96_9HEXA</name>
<keyword evidence="1" id="KW-0175">Coiled coil</keyword>
<accession>A0A8J2KU96</accession>
<dbReference type="AlphaFoldDB" id="A0A8J2KU96"/>